<dbReference type="EMBL" id="BOOI01000050">
    <property type="protein sequence ID" value="GIH86846.1"/>
    <property type="molecule type" value="Genomic_DNA"/>
</dbReference>
<feature type="chain" id="PRO_5035239253" description="Gram-positive cocci surface proteins LPxTG domain-containing protein" evidence="3">
    <location>
        <begin position="34"/>
        <end position="303"/>
    </location>
</feature>
<dbReference type="Proteomes" id="UP000655044">
    <property type="component" value="Unassembled WGS sequence"/>
</dbReference>
<comment type="caution">
    <text evidence="4">The sequence shown here is derived from an EMBL/GenBank/DDBJ whole genome shotgun (WGS) entry which is preliminary data.</text>
</comment>
<evidence type="ECO:0008006" key="6">
    <source>
        <dbReference type="Google" id="ProtNLM"/>
    </source>
</evidence>
<name>A0A8J3S1L5_PLARO</name>
<keyword evidence="2" id="KW-0472">Membrane</keyword>
<sequence>MLKSKTRRRVMAKTAAIGAVGAGLFFGAVPALASMVAAPKPVTYECQIGAAGGPTATMKFQMDLTGPIDPTPSSTIVATWKIGQPAASPSLTAPSAFPTPGRLLVEADVAISASPMIVPSELRSVAASGAPATMSQGAMLQPPNLLITMTPTAPGVIAVQPDGFSLYMAPTNTADPEATLYDCTVDPAATAEAAAAALRITVKPSTAATGTTTPTTTPTSPTSTPTTATPSVKPTITVFETVTASPTRSRTGQIGRTPGGGAATGGGGDAGPDARVIMLAGALMVGGAAIGGLALRRRTAARG</sequence>
<feature type="compositionally biased region" description="Polar residues" evidence="1">
    <location>
        <begin position="244"/>
        <end position="254"/>
    </location>
</feature>
<feature type="region of interest" description="Disordered" evidence="1">
    <location>
        <begin position="206"/>
        <end position="231"/>
    </location>
</feature>
<evidence type="ECO:0000313" key="5">
    <source>
        <dbReference type="Proteomes" id="UP000655044"/>
    </source>
</evidence>
<feature type="compositionally biased region" description="Gly residues" evidence="1">
    <location>
        <begin position="257"/>
        <end position="268"/>
    </location>
</feature>
<feature type="signal peptide" evidence="3">
    <location>
        <begin position="1"/>
        <end position="33"/>
    </location>
</feature>
<organism evidence="4 5">
    <name type="scientific">Planobispora rosea</name>
    <dbReference type="NCBI Taxonomy" id="35762"/>
    <lineage>
        <taxon>Bacteria</taxon>
        <taxon>Bacillati</taxon>
        <taxon>Actinomycetota</taxon>
        <taxon>Actinomycetes</taxon>
        <taxon>Streptosporangiales</taxon>
        <taxon>Streptosporangiaceae</taxon>
        <taxon>Planobispora</taxon>
    </lineage>
</organism>
<feature type="region of interest" description="Disordered" evidence="1">
    <location>
        <begin position="244"/>
        <end position="268"/>
    </location>
</feature>
<evidence type="ECO:0000256" key="3">
    <source>
        <dbReference type="SAM" id="SignalP"/>
    </source>
</evidence>
<reference evidence="4" key="1">
    <citation type="submission" date="2021-01" db="EMBL/GenBank/DDBJ databases">
        <title>Whole genome shotgun sequence of Planobispora rosea NBRC 15558.</title>
        <authorList>
            <person name="Komaki H."/>
            <person name="Tamura T."/>
        </authorList>
    </citation>
    <scope>NUCLEOTIDE SEQUENCE</scope>
    <source>
        <strain evidence="4">NBRC 15558</strain>
    </source>
</reference>
<dbReference type="AlphaFoldDB" id="A0A8J3S1L5"/>
<proteinExistence type="predicted"/>
<keyword evidence="5" id="KW-1185">Reference proteome</keyword>
<feature type="transmembrane region" description="Helical" evidence="2">
    <location>
        <begin position="276"/>
        <end position="295"/>
    </location>
</feature>
<dbReference type="RefSeq" id="WP_176728368.1">
    <property type="nucleotide sequence ID" value="NZ_BMQP01000055.1"/>
</dbReference>
<evidence type="ECO:0000256" key="1">
    <source>
        <dbReference type="SAM" id="MobiDB-lite"/>
    </source>
</evidence>
<evidence type="ECO:0000256" key="2">
    <source>
        <dbReference type="SAM" id="Phobius"/>
    </source>
</evidence>
<keyword evidence="2" id="KW-1133">Transmembrane helix</keyword>
<dbReference type="PROSITE" id="PS51318">
    <property type="entry name" value="TAT"/>
    <property type="match status" value="1"/>
</dbReference>
<keyword evidence="2" id="KW-0812">Transmembrane</keyword>
<dbReference type="InterPro" id="IPR006311">
    <property type="entry name" value="TAT_signal"/>
</dbReference>
<accession>A0A8J3S1L5</accession>
<keyword evidence="3" id="KW-0732">Signal</keyword>
<gene>
    <name evidence="4" type="ORF">Pro02_52540</name>
</gene>
<evidence type="ECO:0000313" key="4">
    <source>
        <dbReference type="EMBL" id="GIH86846.1"/>
    </source>
</evidence>
<protein>
    <recommendedName>
        <fullName evidence="6">Gram-positive cocci surface proteins LPxTG domain-containing protein</fullName>
    </recommendedName>
</protein>